<dbReference type="GO" id="GO:1903457">
    <property type="term" value="P:lactate catabolic process"/>
    <property type="evidence" value="ECO:0007669"/>
    <property type="project" value="TreeGrafter"/>
</dbReference>
<dbReference type="GO" id="GO:0004458">
    <property type="term" value="F:D-lactate dehydrogenase (cytochrome) activity"/>
    <property type="evidence" value="ECO:0007669"/>
    <property type="project" value="UniProtKB-EC"/>
</dbReference>
<feature type="domain" description="FAD-binding PCMH-type" evidence="8">
    <location>
        <begin position="36"/>
        <end position="213"/>
    </location>
</feature>
<dbReference type="PANTHER" id="PTHR11748:SF111">
    <property type="entry name" value="D-LACTATE DEHYDROGENASE, MITOCHONDRIAL-RELATED"/>
    <property type="match status" value="1"/>
</dbReference>
<dbReference type="InterPro" id="IPR004113">
    <property type="entry name" value="FAD-bd_oxidored_4_C"/>
</dbReference>
<evidence type="ECO:0000256" key="1">
    <source>
        <dbReference type="ARBA" id="ARBA00001974"/>
    </source>
</evidence>
<dbReference type="PANTHER" id="PTHR11748">
    <property type="entry name" value="D-LACTATE DEHYDROGENASE"/>
    <property type="match status" value="1"/>
</dbReference>
<keyword evidence="5" id="KW-0809">Transit peptide</keyword>
<evidence type="ECO:0000256" key="3">
    <source>
        <dbReference type="ARBA" id="ARBA00022630"/>
    </source>
</evidence>
<dbReference type="InterPro" id="IPR016171">
    <property type="entry name" value="Vanillyl_alc_oxidase_C-sub2"/>
</dbReference>
<dbReference type="InterPro" id="IPR016166">
    <property type="entry name" value="FAD-bd_PCMH"/>
</dbReference>
<name>A0A2R8AVZ4_9RHOB</name>
<keyword evidence="6 9" id="KW-0560">Oxidoreductase</keyword>
<dbReference type="FunFam" id="3.30.465.10:FF:000016">
    <property type="entry name" value="probable D-lactate dehydrogenase, mitochondrial"/>
    <property type="match status" value="1"/>
</dbReference>
<dbReference type="FunFam" id="3.30.70.2740:FF:000001">
    <property type="entry name" value="D-lactate dehydrogenase mitochondrial"/>
    <property type="match status" value="1"/>
</dbReference>
<dbReference type="Gene3D" id="1.10.45.10">
    <property type="entry name" value="Vanillyl-alcohol Oxidase, Chain A, domain 4"/>
    <property type="match status" value="1"/>
</dbReference>
<keyword evidence="3" id="KW-0285">Flavoprotein</keyword>
<protein>
    <recommendedName>
        <fullName evidence="7">D-lactate dehydrogenase (cytochrome)</fullName>
        <ecNumber evidence="7">1.1.2.4</ecNumber>
    </recommendedName>
</protein>
<dbReference type="InterPro" id="IPR016169">
    <property type="entry name" value="FAD-bd_PCMH_sub2"/>
</dbReference>
<dbReference type="FunFam" id="1.10.45.10:FF:000001">
    <property type="entry name" value="D-lactate dehydrogenase mitochondrial"/>
    <property type="match status" value="1"/>
</dbReference>
<evidence type="ECO:0000256" key="6">
    <source>
        <dbReference type="ARBA" id="ARBA00023002"/>
    </source>
</evidence>
<reference evidence="10" key="1">
    <citation type="submission" date="2018-03" db="EMBL/GenBank/DDBJ databases">
        <authorList>
            <person name="Rodrigo-Torres L."/>
            <person name="Arahal R. D."/>
            <person name="Lucena T."/>
        </authorList>
    </citation>
    <scope>NUCLEOTIDE SEQUENCE [LARGE SCALE GENOMIC DNA]</scope>
    <source>
        <strain evidence="10">CECT 8871</strain>
    </source>
</reference>
<dbReference type="RefSeq" id="WP_108886084.1">
    <property type="nucleotide sequence ID" value="NZ_OMOJ01000003.1"/>
</dbReference>
<dbReference type="GO" id="GO:0071949">
    <property type="term" value="F:FAD binding"/>
    <property type="evidence" value="ECO:0007669"/>
    <property type="project" value="InterPro"/>
</dbReference>
<comment type="similarity">
    <text evidence="2">Belongs to the FAD-binding oxidoreductase/transferase type 4 family.</text>
</comment>
<evidence type="ECO:0000256" key="5">
    <source>
        <dbReference type="ARBA" id="ARBA00022946"/>
    </source>
</evidence>
<dbReference type="InterPro" id="IPR006094">
    <property type="entry name" value="Oxid_FAD_bind_N"/>
</dbReference>
<proteinExistence type="inferred from homology"/>
<evidence type="ECO:0000313" key="10">
    <source>
        <dbReference type="Proteomes" id="UP000244904"/>
    </source>
</evidence>
<dbReference type="SUPFAM" id="SSF56176">
    <property type="entry name" value="FAD-binding/transporter-associated domain-like"/>
    <property type="match status" value="1"/>
</dbReference>
<sequence>MQHAAAIARLTEIFGDRLSTANAIRAEHAQNETHYDTMLPDAVVYPESTEEIAALVKICAEEDCPIVPYGAASSLEGQHLALKGGISLDMNRMNKVLTINAEDLNVVVQPGVTREQLNEDLRTTGLFFPIDPGANASLGGMTATRASGTTAVRYGTMRENVLALEAVMADGTIIRTGTQARKSSTGYDLTHLLVGSEGTLAVITEITLRLQGIPEAMSAATCRFESVEDAVNTVILTIQSGIPMARIELVDEVMVKGFNLYTKGSLPEKPHLFIEFHGTPDGTKEQAAAFGDIAEEFGASGFQWAEKAEDRTALWKMRHNAHHATKMLEPGAKILSTDVCVPISKLAEAVLQAQEDSKRLGLTAPIVGHVGDGNFHCGISCNPEDPDSMARVAEMTSALSETALRLGGTVSGEHGIGLGKMKYMTAEHGPALSYMRAIKASFDPKNIMNPGKMLPPGNA</sequence>
<comment type="cofactor">
    <cofactor evidence="1">
        <name>FAD</name>
        <dbReference type="ChEBI" id="CHEBI:57692"/>
    </cofactor>
</comment>
<keyword evidence="10" id="KW-1185">Reference proteome</keyword>
<evidence type="ECO:0000256" key="2">
    <source>
        <dbReference type="ARBA" id="ARBA00008000"/>
    </source>
</evidence>
<evidence type="ECO:0000313" key="9">
    <source>
        <dbReference type="EMBL" id="SPF80212.1"/>
    </source>
</evidence>
<evidence type="ECO:0000256" key="7">
    <source>
        <dbReference type="ARBA" id="ARBA00038897"/>
    </source>
</evidence>
<dbReference type="InterPro" id="IPR016164">
    <property type="entry name" value="FAD-linked_Oxase-like_C"/>
</dbReference>
<organism evidence="9 10">
    <name type="scientific">Pseudoprimorskyibacter insulae</name>
    <dbReference type="NCBI Taxonomy" id="1695997"/>
    <lineage>
        <taxon>Bacteria</taxon>
        <taxon>Pseudomonadati</taxon>
        <taxon>Pseudomonadota</taxon>
        <taxon>Alphaproteobacteria</taxon>
        <taxon>Rhodobacterales</taxon>
        <taxon>Paracoccaceae</taxon>
        <taxon>Pseudoprimorskyibacter</taxon>
    </lineage>
</organism>
<dbReference type="InterPro" id="IPR036318">
    <property type="entry name" value="FAD-bd_PCMH-like_sf"/>
</dbReference>
<dbReference type="Gene3D" id="3.30.465.10">
    <property type="match status" value="1"/>
</dbReference>
<gene>
    <name evidence="9" type="ORF">PRI8871_02018</name>
</gene>
<evidence type="ECO:0000256" key="4">
    <source>
        <dbReference type="ARBA" id="ARBA00022827"/>
    </source>
</evidence>
<dbReference type="PROSITE" id="PS51387">
    <property type="entry name" value="FAD_PCMH"/>
    <property type="match status" value="1"/>
</dbReference>
<keyword evidence="4" id="KW-0274">FAD</keyword>
<evidence type="ECO:0000259" key="8">
    <source>
        <dbReference type="PROSITE" id="PS51387"/>
    </source>
</evidence>
<dbReference type="Proteomes" id="UP000244904">
    <property type="component" value="Unassembled WGS sequence"/>
</dbReference>
<dbReference type="Gene3D" id="3.30.70.2740">
    <property type="match status" value="1"/>
</dbReference>
<dbReference type="GO" id="GO:0008720">
    <property type="term" value="F:D-lactate dehydrogenase (NAD+) activity"/>
    <property type="evidence" value="ECO:0007669"/>
    <property type="project" value="TreeGrafter"/>
</dbReference>
<accession>A0A2R8AVZ4</accession>
<dbReference type="OrthoDB" id="9811557at2"/>
<dbReference type="SUPFAM" id="SSF55103">
    <property type="entry name" value="FAD-linked oxidases, C-terminal domain"/>
    <property type="match status" value="1"/>
</dbReference>
<dbReference type="EMBL" id="OMOJ01000003">
    <property type="protein sequence ID" value="SPF80212.1"/>
    <property type="molecule type" value="Genomic_DNA"/>
</dbReference>
<dbReference type="AlphaFoldDB" id="A0A2R8AVZ4"/>
<dbReference type="Pfam" id="PF02913">
    <property type="entry name" value="FAD-oxidase_C"/>
    <property type="match status" value="1"/>
</dbReference>
<dbReference type="Pfam" id="PF01565">
    <property type="entry name" value="FAD_binding_4"/>
    <property type="match status" value="1"/>
</dbReference>
<dbReference type="EC" id="1.1.2.4" evidence="7"/>